<reference evidence="6" key="1">
    <citation type="submission" date="2007-03" db="EMBL/GenBank/DDBJ databases">
        <authorList>
            <person name="Jerke K.H."/>
            <person name="Nakatsu C.H."/>
            <person name="Konopka A.E."/>
        </authorList>
    </citation>
    <scope>NUCLEOTIDE SEQUENCE</scope>
    <source>
        <strain evidence="6">AK-1</strain>
        <plasmid evidence="6">pSI-1</plasmid>
    </source>
</reference>
<dbReference type="Pfam" id="PF00296">
    <property type="entry name" value="Bac_luciferase"/>
    <property type="match status" value="1"/>
</dbReference>
<evidence type="ECO:0000256" key="3">
    <source>
        <dbReference type="ARBA" id="ARBA00023002"/>
    </source>
</evidence>
<dbReference type="EMBL" id="EF495211">
    <property type="protein sequence ID" value="ABR66995.1"/>
    <property type="molecule type" value="Genomic_DNA"/>
</dbReference>
<evidence type="ECO:0000256" key="2">
    <source>
        <dbReference type="ARBA" id="ARBA00022643"/>
    </source>
</evidence>
<geneLocation type="plasmid" evidence="6">
    <name>pSI-1</name>
</geneLocation>
<dbReference type="AlphaFoldDB" id="A6YFJ1"/>
<accession>A6YFJ1</accession>
<dbReference type="InterPro" id="IPR011251">
    <property type="entry name" value="Luciferase-like_dom"/>
</dbReference>
<dbReference type="GO" id="GO:0008726">
    <property type="term" value="F:alkanesulfonate monooxygenase activity"/>
    <property type="evidence" value="ECO:0007669"/>
    <property type="project" value="TreeGrafter"/>
</dbReference>
<protein>
    <submittedName>
        <fullName evidence="6">Putative monooxygenase</fullName>
    </submittedName>
</protein>
<keyword evidence="6" id="KW-0614">Plasmid</keyword>
<evidence type="ECO:0000256" key="4">
    <source>
        <dbReference type="ARBA" id="ARBA00023033"/>
    </source>
</evidence>
<proteinExistence type="predicted"/>
<dbReference type="SUPFAM" id="SSF51679">
    <property type="entry name" value="Bacterial luciferase-like"/>
    <property type="match status" value="1"/>
</dbReference>
<dbReference type="GO" id="GO:0046306">
    <property type="term" value="P:alkanesulfonate catabolic process"/>
    <property type="evidence" value="ECO:0007669"/>
    <property type="project" value="TreeGrafter"/>
</dbReference>
<name>A6YFJ1_9MICC</name>
<dbReference type="InterPro" id="IPR050172">
    <property type="entry name" value="SsuD_RutA_monooxygenase"/>
</dbReference>
<dbReference type="PANTHER" id="PTHR42847:SF4">
    <property type="entry name" value="ALKANESULFONATE MONOOXYGENASE-RELATED"/>
    <property type="match status" value="1"/>
</dbReference>
<dbReference type="InterPro" id="IPR036661">
    <property type="entry name" value="Luciferase-like_sf"/>
</dbReference>
<keyword evidence="2" id="KW-0288">FMN</keyword>
<keyword evidence="1" id="KW-0285">Flavoprotein</keyword>
<dbReference type="Gene3D" id="3.20.20.30">
    <property type="entry name" value="Luciferase-like domain"/>
    <property type="match status" value="1"/>
</dbReference>
<reference evidence="6" key="2">
    <citation type="journal article" date="2008" name="Plasmid">
        <title>Comparative analysis of eight Arthrobacter plasmids.</title>
        <authorList>
            <person name="Jerke K."/>
            <person name="Nakatsu C.H."/>
            <person name="Beasley F."/>
            <person name="Konopka A."/>
        </authorList>
    </citation>
    <scope>NUCLEOTIDE SEQUENCE</scope>
    <source>
        <strain evidence="6">AK-1</strain>
        <plasmid evidence="6">pSI-1</plasmid>
    </source>
</reference>
<evidence type="ECO:0000313" key="6">
    <source>
        <dbReference type="EMBL" id="ABR66995.1"/>
    </source>
</evidence>
<keyword evidence="4 6" id="KW-0503">Monooxygenase</keyword>
<evidence type="ECO:0000259" key="5">
    <source>
        <dbReference type="Pfam" id="PF00296"/>
    </source>
</evidence>
<keyword evidence="3" id="KW-0560">Oxidoreductase</keyword>
<dbReference type="PANTHER" id="PTHR42847">
    <property type="entry name" value="ALKANESULFONATE MONOOXYGENASE"/>
    <property type="match status" value="1"/>
</dbReference>
<evidence type="ECO:0000256" key="1">
    <source>
        <dbReference type="ARBA" id="ARBA00022630"/>
    </source>
</evidence>
<sequence>MHSNNTIGEAAMKLGVFLPNGQNGYTISENAPQYEPSFEHCLEITKECENIGLDFILSMIKYRGFGGKTGYWEGCLDSVILATGLAALTSKIDVYATVPILGIPPVIAARQLATFDEIAKGRGGVNLVTGWNRPEYDPMGLWPGDEYYNKRYDYAAEYVQILRGLWRDGRTTFKGEFFDIKDATCLPTSGRELPIVTAGQSTKGQDYTAHHGDYNFVFGDRELLPQITKPMLEEAERVGRTVGTYALFTVIAAETDEEAFARTQHIIDGRDLEALKNVAGSAGLDPESGGTSAHFISGLTAPAEEGNLTFMSFPVIHGSYENVAEQIATMERDTGVAGVLMAFVDYVPDIKAFGERVLPLVREKYATLQPA</sequence>
<feature type="domain" description="Luciferase-like" evidence="5">
    <location>
        <begin position="12"/>
        <end position="336"/>
    </location>
</feature>
<organism evidence="6">
    <name type="scientific">Arthrobacter sp. AK-1</name>
    <dbReference type="NCBI Taxonomy" id="415095"/>
    <lineage>
        <taxon>Bacteria</taxon>
        <taxon>Bacillati</taxon>
        <taxon>Actinomycetota</taxon>
        <taxon>Actinomycetes</taxon>
        <taxon>Micrococcales</taxon>
        <taxon>Micrococcaceae</taxon>
        <taxon>Arthrobacter</taxon>
    </lineage>
</organism>